<name>A0A419F1D4_9BACT</name>
<sequence length="85" mass="9712">MLTGAKHGTISEVVPGEQQERILTAQRSRNQKEEDGSRISRMERITRMNLLYSFIPAKAGIHFTTKTYDAMLLKITTEIKENAME</sequence>
<protein>
    <submittedName>
        <fullName evidence="2">Uncharacterized protein</fullName>
    </submittedName>
</protein>
<evidence type="ECO:0000313" key="2">
    <source>
        <dbReference type="EMBL" id="RJP72027.1"/>
    </source>
</evidence>
<gene>
    <name evidence="2" type="ORF">C4532_06595</name>
</gene>
<reference evidence="2 3" key="1">
    <citation type="journal article" date="2017" name="ISME J.">
        <title>Energy and carbon metabolisms in a deep terrestrial subsurface fluid microbial community.</title>
        <authorList>
            <person name="Momper L."/>
            <person name="Jungbluth S.P."/>
            <person name="Lee M.D."/>
            <person name="Amend J.P."/>
        </authorList>
    </citation>
    <scope>NUCLEOTIDE SEQUENCE [LARGE SCALE GENOMIC DNA]</scope>
    <source>
        <strain evidence="2">SURF_17</strain>
    </source>
</reference>
<accession>A0A419F1D4</accession>
<dbReference type="EMBL" id="QZKI01000051">
    <property type="protein sequence ID" value="RJP72027.1"/>
    <property type="molecule type" value="Genomic_DNA"/>
</dbReference>
<comment type="caution">
    <text evidence="2">The sequence shown here is derived from an EMBL/GenBank/DDBJ whole genome shotgun (WGS) entry which is preliminary data.</text>
</comment>
<dbReference type="AlphaFoldDB" id="A0A419F1D4"/>
<evidence type="ECO:0000313" key="3">
    <source>
        <dbReference type="Proteomes" id="UP000285961"/>
    </source>
</evidence>
<dbReference type="Proteomes" id="UP000285961">
    <property type="component" value="Unassembled WGS sequence"/>
</dbReference>
<feature type="region of interest" description="Disordered" evidence="1">
    <location>
        <begin position="1"/>
        <end position="38"/>
    </location>
</feature>
<organism evidence="2 3">
    <name type="scientific">Candidatus Abyssobacteria bacterium SURF_17</name>
    <dbReference type="NCBI Taxonomy" id="2093361"/>
    <lineage>
        <taxon>Bacteria</taxon>
        <taxon>Pseudomonadati</taxon>
        <taxon>Candidatus Hydrogenedentota</taxon>
        <taxon>Candidatus Abyssobacteria</taxon>
    </lineage>
</organism>
<proteinExistence type="predicted"/>
<evidence type="ECO:0000256" key="1">
    <source>
        <dbReference type="SAM" id="MobiDB-lite"/>
    </source>
</evidence>